<evidence type="ECO:0000313" key="3">
    <source>
        <dbReference type="EMBL" id="OBK89535.1"/>
    </source>
</evidence>
<comment type="caution">
    <text evidence="3">The sequence shown here is derived from an EMBL/GenBank/DDBJ whole genome shotgun (WGS) entry which is preliminary data.</text>
</comment>
<protein>
    <submittedName>
        <fullName evidence="3">LLM class F420-dependent oxidoreductase</fullName>
    </submittedName>
</protein>
<dbReference type="InterPro" id="IPR011251">
    <property type="entry name" value="Luciferase-like_dom"/>
</dbReference>
<dbReference type="CDD" id="cd01097">
    <property type="entry name" value="Tetrahydromethanopterin_reductase"/>
    <property type="match status" value="1"/>
</dbReference>
<dbReference type="Pfam" id="PF00296">
    <property type="entry name" value="Bac_luciferase"/>
    <property type="match status" value="1"/>
</dbReference>
<organism evidence="3 4">
    <name type="scientific">Mycolicibacter sinensis (strain JDM601)</name>
    <name type="common">Mycobacterium sinense</name>
    <dbReference type="NCBI Taxonomy" id="875328"/>
    <lineage>
        <taxon>Bacteria</taxon>
        <taxon>Bacillati</taxon>
        <taxon>Actinomycetota</taxon>
        <taxon>Actinomycetes</taxon>
        <taxon>Mycobacteriales</taxon>
        <taxon>Mycobacteriaceae</taxon>
        <taxon>Mycolicibacter</taxon>
    </lineage>
</organism>
<dbReference type="InterPro" id="IPR036661">
    <property type="entry name" value="Luciferase-like_sf"/>
</dbReference>
<dbReference type="PANTHER" id="PTHR43244:SF1">
    <property type="entry name" value="5,10-METHYLENETETRAHYDROMETHANOPTERIN REDUCTASE"/>
    <property type="match status" value="1"/>
</dbReference>
<sequence length="377" mass="40127">MKRVAPQVADHSTAGNADVQLNELGYYAVTRHPADARVVLPEARAAEALGLGSCHIGERFTVKDPAVLSGAVAGCSSKLGIAPSTNHHTRHPTVTATVGSTMHALTEGRFAMAFGRGMAGYWPAIGLPVVTAARLRDFFGILRRLWAGEMILNHDGPAGKWPMLRHANGLADGPPIGLVGVGPKTMELAGEIADFVVLHTFFSDEATTASIAAVRRGAERAGRDPDSIRIWACLATVCDSLSPDDQLRRGVGRLATYLQAYPDVLVSANGWDRVVWEQIRQSDLFTDAATAGPIDASASFETLQRLADLVPAEWLTSVASGSARDCASTIARQFQLGVHSVIMHGASPQELEPVVQAYRANRPTLRRAVAANPGKFA</sequence>
<accession>A0A1A3U3T5</accession>
<evidence type="ECO:0000256" key="1">
    <source>
        <dbReference type="ARBA" id="ARBA00023002"/>
    </source>
</evidence>
<dbReference type="Proteomes" id="UP000093759">
    <property type="component" value="Unassembled WGS sequence"/>
</dbReference>
<gene>
    <name evidence="3" type="ORF">A5648_20140</name>
</gene>
<dbReference type="InterPro" id="IPR050564">
    <property type="entry name" value="F420-G6PD/mer"/>
</dbReference>
<dbReference type="NCBIfam" id="TIGR03857">
    <property type="entry name" value="F420_MSMEG_2249"/>
    <property type="match status" value="1"/>
</dbReference>
<proteinExistence type="predicted"/>
<dbReference type="AlphaFoldDB" id="A0A1A3U3T5"/>
<reference evidence="4" key="1">
    <citation type="submission" date="2016-06" db="EMBL/GenBank/DDBJ databases">
        <authorList>
            <person name="Sutton G."/>
            <person name="Brinkac L."/>
            <person name="Sanka R."/>
            <person name="Adams M."/>
            <person name="Lau E."/>
            <person name="Garcia-Basteiro A."/>
            <person name="Lopez-Varela E."/>
            <person name="Palencia S."/>
        </authorList>
    </citation>
    <scope>NUCLEOTIDE SEQUENCE [LARGE SCALE GENOMIC DNA]</scope>
    <source>
        <strain evidence="4">1274684.2</strain>
    </source>
</reference>
<dbReference type="EMBL" id="LZMF01000039">
    <property type="protein sequence ID" value="OBK89535.1"/>
    <property type="molecule type" value="Genomic_DNA"/>
</dbReference>
<dbReference type="GO" id="GO:0016705">
    <property type="term" value="F:oxidoreductase activity, acting on paired donors, with incorporation or reduction of molecular oxygen"/>
    <property type="evidence" value="ECO:0007669"/>
    <property type="project" value="InterPro"/>
</dbReference>
<dbReference type="InterPro" id="IPR022378">
    <property type="entry name" value="F420_OxRdatse_MSMEG2249_pred"/>
</dbReference>
<dbReference type="RefSeq" id="WP_065023868.1">
    <property type="nucleotide sequence ID" value="NZ_LZMF01000039.1"/>
</dbReference>
<name>A0A1A3U3T5_MYCSD</name>
<dbReference type="SUPFAM" id="SSF51679">
    <property type="entry name" value="Bacterial luciferase-like"/>
    <property type="match status" value="1"/>
</dbReference>
<evidence type="ECO:0000313" key="4">
    <source>
        <dbReference type="Proteomes" id="UP000093759"/>
    </source>
</evidence>
<keyword evidence="1" id="KW-0560">Oxidoreductase</keyword>
<evidence type="ECO:0000259" key="2">
    <source>
        <dbReference type="Pfam" id="PF00296"/>
    </source>
</evidence>
<dbReference type="Gene3D" id="3.20.20.30">
    <property type="entry name" value="Luciferase-like domain"/>
    <property type="match status" value="1"/>
</dbReference>
<dbReference type="PANTHER" id="PTHR43244">
    <property type="match status" value="1"/>
</dbReference>
<feature type="domain" description="Luciferase-like" evidence="2">
    <location>
        <begin position="35"/>
        <end position="339"/>
    </location>
</feature>